<keyword evidence="2" id="KW-0732">Signal</keyword>
<name>G5H8A5_9BACT</name>
<evidence type="ECO:0000313" key="4">
    <source>
        <dbReference type="EMBL" id="EHB92300.1"/>
    </source>
</evidence>
<dbReference type="GO" id="GO:0030313">
    <property type="term" value="C:cell envelope"/>
    <property type="evidence" value="ECO:0007669"/>
    <property type="project" value="UniProtKB-SubCell"/>
</dbReference>
<feature type="signal peptide" evidence="2">
    <location>
        <begin position="1"/>
        <end position="26"/>
    </location>
</feature>
<gene>
    <name evidence="4" type="ORF">HMPREF9450_01165</name>
</gene>
<proteinExistence type="predicted"/>
<dbReference type="Gene3D" id="1.50.10.100">
    <property type="entry name" value="Chondroitin AC/alginate lyase"/>
    <property type="match status" value="1"/>
</dbReference>
<dbReference type="Pfam" id="PF07940">
    <property type="entry name" value="Hepar_II_III_C"/>
    <property type="match status" value="1"/>
</dbReference>
<organism evidence="4 5">
    <name type="scientific">Alistipes indistinctus YIT 12060</name>
    <dbReference type="NCBI Taxonomy" id="742725"/>
    <lineage>
        <taxon>Bacteria</taxon>
        <taxon>Pseudomonadati</taxon>
        <taxon>Bacteroidota</taxon>
        <taxon>Bacteroidia</taxon>
        <taxon>Bacteroidales</taxon>
        <taxon>Rikenellaceae</taxon>
        <taxon>Alistipes</taxon>
    </lineage>
</organism>
<evidence type="ECO:0000259" key="3">
    <source>
        <dbReference type="Pfam" id="PF07940"/>
    </source>
</evidence>
<sequence>MKRFRLGAQALALTCALIALPTTLSAAKPETRPAVSTAAIPTDYKEICNALPAKGLQHPYLVFNEAQKPAILEYIKTNKRAGDIYRMLQLEGERYLRVDADPAPAMNDIKSRFSGKDDHAAYQNYYQYGSVVCALLYQLTGDTAYAKRAYQLAEKLCEMDTWRLSAHYFENIYTRVWPYGVKDDQVAFPFDIWVGDCAADLALTYDWIYPTLTKAQRDRLRSGLLEQAVLRVRGNYDYQWWANAYKCNWSGICFNGLGMAALTLLNEDPQLTDVVIRSIEGIGGMVSNITHEGGWQEGRHYSVYGLCQSMMFMDAIKRLSDGKINMFLIDGVKNAPADFALFGMTGNFNDGTFRDKGIGGPIGSPGMYGKLAAETGNTNAMFYIKTFLNRPNALFGGIRNNATNTIWDLIWPMPTDIPATKPADASKHFPEIDWAFMRKDFGDDYMQVATKCGPLDDPHHGHLDAGTFNLTWKGESVIGEFSQEFYDQFIFNDDRWDYLNIRSLGHNVVLVDGEEQIIAKRKDQPWKEGIGGKITKFESLPGFAYTQMDATNAYPGEHLKGWKRTLILDKENNIVLVLDKVQSAKGAQIDLLFHPNVEATVSADGTYAALNGDSTRMEMKSMSKAPLSLTKQNQLYYRIVQQAPYAWVPCLYTTVKAPSETTVIGTVFYPTELKSGANQFTLDESGKNPVIRYTAGGKNYAYEISDTQVKAI</sequence>
<reference evidence="4 5" key="1">
    <citation type="submission" date="2011-08" db="EMBL/GenBank/DDBJ databases">
        <title>The Genome Sequence of Alistipes indistinctus YIT 12060.</title>
        <authorList>
            <consortium name="The Broad Institute Genome Sequencing Platform"/>
            <person name="Earl A."/>
            <person name="Ward D."/>
            <person name="Feldgarden M."/>
            <person name="Gevers D."/>
            <person name="Morotomi M."/>
            <person name="Young S.K."/>
            <person name="Zeng Q."/>
            <person name="Gargeya S."/>
            <person name="Fitzgerald M."/>
            <person name="Haas B."/>
            <person name="Abouelleil A."/>
            <person name="Alvarado L."/>
            <person name="Arachchi H.M."/>
            <person name="Berlin A."/>
            <person name="Brown A."/>
            <person name="Chapman S.B."/>
            <person name="Chen Z."/>
            <person name="Dunbar C."/>
            <person name="Freedman E."/>
            <person name="Gearin G."/>
            <person name="Gellesch M."/>
            <person name="Goldberg J."/>
            <person name="Griggs A."/>
            <person name="Gujja S."/>
            <person name="Heiman D."/>
            <person name="Howarth C."/>
            <person name="Larson L."/>
            <person name="Lui A."/>
            <person name="MacDonald P.J.P."/>
            <person name="Montmayeur A."/>
            <person name="Murphy C."/>
            <person name="Neiman D."/>
            <person name="Pearson M."/>
            <person name="Priest M."/>
            <person name="Roberts A."/>
            <person name="Saif S."/>
            <person name="Shea T."/>
            <person name="Shenoy N."/>
            <person name="Sisk P."/>
            <person name="Stolte C."/>
            <person name="Sykes S."/>
            <person name="Wortman J."/>
            <person name="Nusbaum C."/>
            <person name="Birren B."/>
        </authorList>
    </citation>
    <scope>NUCLEOTIDE SEQUENCE [LARGE SCALE GENOMIC DNA]</scope>
    <source>
        <strain evidence="4 5">YIT 12060</strain>
    </source>
</reference>
<keyword evidence="5" id="KW-1185">Reference proteome</keyword>
<dbReference type="SUPFAM" id="SSF48230">
    <property type="entry name" value="Chondroitin AC/alginate lyase"/>
    <property type="match status" value="1"/>
</dbReference>
<protein>
    <recommendedName>
        <fullName evidence="3">Heparinase II/III-like C-terminal domain-containing protein</fullName>
    </recommendedName>
</protein>
<accession>G5H8A5</accession>
<dbReference type="GeneID" id="92815807"/>
<feature type="chain" id="PRO_5003477744" description="Heparinase II/III-like C-terminal domain-containing protein" evidence="2">
    <location>
        <begin position="27"/>
        <end position="712"/>
    </location>
</feature>
<dbReference type="InterPro" id="IPR012480">
    <property type="entry name" value="Hepar_II_III_C"/>
</dbReference>
<dbReference type="Gene3D" id="2.70.98.70">
    <property type="match status" value="1"/>
</dbReference>
<dbReference type="GO" id="GO:0016829">
    <property type="term" value="F:lyase activity"/>
    <property type="evidence" value="ECO:0007669"/>
    <property type="project" value="InterPro"/>
</dbReference>
<dbReference type="EMBL" id="ADLD01000011">
    <property type="protein sequence ID" value="EHB92300.1"/>
    <property type="molecule type" value="Genomic_DNA"/>
</dbReference>
<dbReference type="eggNOG" id="ENOG502ZCKY">
    <property type="taxonomic scope" value="Bacteria"/>
</dbReference>
<dbReference type="RefSeq" id="WP_009133971.1">
    <property type="nucleotide sequence ID" value="NZ_CP102250.1"/>
</dbReference>
<dbReference type="PATRIC" id="fig|742725.3.peg.1233"/>
<comment type="caution">
    <text evidence="4">The sequence shown here is derived from an EMBL/GenBank/DDBJ whole genome shotgun (WGS) entry which is preliminary data.</text>
</comment>
<dbReference type="STRING" id="742725.HMPREF9450_01165"/>
<evidence type="ECO:0000256" key="1">
    <source>
        <dbReference type="ARBA" id="ARBA00004196"/>
    </source>
</evidence>
<dbReference type="InterPro" id="IPR008929">
    <property type="entry name" value="Chondroitin_lyas"/>
</dbReference>
<dbReference type="Proteomes" id="UP000006008">
    <property type="component" value="Unassembled WGS sequence"/>
</dbReference>
<dbReference type="PANTHER" id="PTHR38045">
    <property type="entry name" value="CHROMOSOME 1, WHOLE GENOME SHOTGUN SEQUENCE"/>
    <property type="match status" value="1"/>
</dbReference>
<dbReference type="PANTHER" id="PTHR38045:SF1">
    <property type="entry name" value="HEPARINASE II_III-LIKE PROTEIN"/>
    <property type="match status" value="1"/>
</dbReference>
<feature type="domain" description="Heparinase II/III-like C-terminal" evidence="3">
    <location>
        <begin position="424"/>
        <end position="611"/>
    </location>
</feature>
<comment type="subcellular location">
    <subcellularLocation>
        <location evidence="1">Cell envelope</location>
    </subcellularLocation>
</comment>
<dbReference type="HOGENOM" id="CLU_387661_0_0_10"/>
<dbReference type="AlphaFoldDB" id="G5H8A5"/>
<evidence type="ECO:0000313" key="5">
    <source>
        <dbReference type="Proteomes" id="UP000006008"/>
    </source>
</evidence>
<evidence type="ECO:0000256" key="2">
    <source>
        <dbReference type="SAM" id="SignalP"/>
    </source>
</evidence>
<dbReference type="OrthoDB" id="9793856at2"/>